<name>A0A1I6P2T8_9FLAO</name>
<evidence type="ECO:0000313" key="3">
    <source>
        <dbReference type="EMBL" id="SFS34519.1"/>
    </source>
</evidence>
<evidence type="ECO:0000256" key="1">
    <source>
        <dbReference type="PROSITE-ProRule" id="PRU00339"/>
    </source>
</evidence>
<feature type="repeat" description="TPR" evidence="1">
    <location>
        <begin position="340"/>
        <end position="373"/>
    </location>
</feature>
<dbReference type="Gene3D" id="1.25.40.10">
    <property type="entry name" value="Tetratricopeptide repeat domain"/>
    <property type="match status" value="1"/>
</dbReference>
<protein>
    <submittedName>
        <fullName evidence="3">Uncharacterized protein</fullName>
    </submittedName>
</protein>
<reference evidence="3 4" key="1">
    <citation type="submission" date="2016-10" db="EMBL/GenBank/DDBJ databases">
        <authorList>
            <person name="de Groot N.N."/>
        </authorList>
    </citation>
    <scope>NUCLEOTIDE SEQUENCE [LARGE SCALE GENOMIC DNA]</scope>
    <source>
        <strain evidence="3 4">CGMCC 1.6114</strain>
    </source>
</reference>
<keyword evidence="2" id="KW-0732">Signal</keyword>
<keyword evidence="1" id="KW-0802">TPR repeat</keyword>
<sequence length="465" mass="51621">MINRKLFNEMKKRFIAMLALIGVVGFAGAQAQNAECMPNLSIFAEHGKVKNYEAAYQPWKMVYDNCPSLNYATFYYGEKILKYKIENSSGDEKTGYINDLLALYDNSIKYFPNKYDKADVMIDKALTSKEEGLATDEEVYNMLDKAFKEDRDNFTNPKALYLYFSLLVDLQAEGKKDLQDVFDAYDDVTGKIDEETLKLGKISTSLAAKEDAGTLTSKEQKKLNAVRINGGSYEKVYSSINAKLGGLADCDKLVPLYEKNFEAKKDDAKWLKSALYRLDNKECTDGEIYVQVVEALHNLEPSASSAYGLGTLNDKKGNSSEALKYYNESVSLETDAVKKSNLLYKIASKYSKGKQYATSYKYAQKAIDANPSNGNAYLLQAVCIANSANSCGTTSFEKRAVYWKAADRASRAAQMDPSVKSRAYAAAEAYKGRAPSRTDIFNSGMAGKTISFNCWLGGSVKVPSL</sequence>
<organism evidence="3 4">
    <name type="scientific">Zhouia amylolytica</name>
    <dbReference type="NCBI Taxonomy" id="376730"/>
    <lineage>
        <taxon>Bacteria</taxon>
        <taxon>Pseudomonadati</taxon>
        <taxon>Bacteroidota</taxon>
        <taxon>Flavobacteriia</taxon>
        <taxon>Flavobacteriales</taxon>
        <taxon>Flavobacteriaceae</taxon>
        <taxon>Zhouia</taxon>
    </lineage>
</organism>
<dbReference type="InterPro" id="IPR019734">
    <property type="entry name" value="TPR_rpt"/>
</dbReference>
<dbReference type="PROSITE" id="PS50005">
    <property type="entry name" value="TPR"/>
    <property type="match status" value="2"/>
</dbReference>
<feature type="repeat" description="TPR" evidence="1">
    <location>
        <begin position="303"/>
        <end position="336"/>
    </location>
</feature>
<dbReference type="InterPro" id="IPR011990">
    <property type="entry name" value="TPR-like_helical_dom_sf"/>
</dbReference>
<feature type="chain" id="PRO_5010209695" evidence="2">
    <location>
        <begin position="30"/>
        <end position="465"/>
    </location>
</feature>
<accession>A0A1I6P2T8</accession>
<dbReference type="SUPFAM" id="SSF48452">
    <property type="entry name" value="TPR-like"/>
    <property type="match status" value="1"/>
</dbReference>
<gene>
    <name evidence="3" type="ORF">SAMN04487906_0089</name>
</gene>
<dbReference type="AlphaFoldDB" id="A0A1I6P2T8"/>
<evidence type="ECO:0000256" key="2">
    <source>
        <dbReference type="SAM" id="SignalP"/>
    </source>
</evidence>
<proteinExistence type="predicted"/>
<dbReference type="Proteomes" id="UP000183209">
    <property type="component" value="Unassembled WGS sequence"/>
</dbReference>
<feature type="signal peptide" evidence="2">
    <location>
        <begin position="1"/>
        <end position="29"/>
    </location>
</feature>
<evidence type="ECO:0000313" key="4">
    <source>
        <dbReference type="Proteomes" id="UP000183209"/>
    </source>
</evidence>
<dbReference type="SMART" id="SM00028">
    <property type="entry name" value="TPR"/>
    <property type="match status" value="2"/>
</dbReference>
<dbReference type="EMBL" id="FPAG01000001">
    <property type="protein sequence ID" value="SFS34519.1"/>
    <property type="molecule type" value="Genomic_DNA"/>
</dbReference>